<dbReference type="InterPro" id="IPR004840">
    <property type="entry name" value="Amino_acid_permease_CS"/>
</dbReference>
<evidence type="ECO:0000256" key="5">
    <source>
        <dbReference type="ARBA" id="ARBA00022989"/>
    </source>
</evidence>
<feature type="transmembrane region" description="Helical" evidence="8">
    <location>
        <begin position="90"/>
        <end position="115"/>
    </location>
</feature>
<proteinExistence type="predicted"/>
<reference evidence="10" key="1">
    <citation type="submission" date="2022-12" db="EMBL/GenBank/DDBJ databases">
        <authorList>
            <person name="Petersen C."/>
        </authorList>
    </citation>
    <scope>NUCLEOTIDE SEQUENCE</scope>
    <source>
        <strain evidence="10">IBT 29677</strain>
    </source>
</reference>
<evidence type="ECO:0000256" key="1">
    <source>
        <dbReference type="ARBA" id="ARBA00004141"/>
    </source>
</evidence>
<feature type="transmembrane region" description="Helical" evidence="8">
    <location>
        <begin position="167"/>
        <end position="187"/>
    </location>
</feature>
<dbReference type="RefSeq" id="XP_056490194.1">
    <property type="nucleotide sequence ID" value="XM_056630892.1"/>
</dbReference>
<dbReference type="Pfam" id="PF00324">
    <property type="entry name" value="AA_permease"/>
    <property type="match status" value="1"/>
</dbReference>
<feature type="region of interest" description="Disordered" evidence="7">
    <location>
        <begin position="1"/>
        <end position="39"/>
    </location>
</feature>
<keyword evidence="5 8" id="KW-1133">Transmembrane helix</keyword>
<comment type="caution">
    <text evidence="10">The sequence shown here is derived from an EMBL/GenBank/DDBJ whole genome shotgun (WGS) entry which is preliminary data.</text>
</comment>
<keyword evidence="4" id="KW-0029">Amino-acid transport</keyword>
<feature type="transmembrane region" description="Helical" evidence="8">
    <location>
        <begin position="127"/>
        <end position="147"/>
    </location>
</feature>
<keyword evidence="11" id="KW-1185">Reference proteome</keyword>
<dbReference type="Gene3D" id="1.20.1740.10">
    <property type="entry name" value="Amino acid/polyamine transporter I"/>
    <property type="match status" value="1"/>
</dbReference>
<evidence type="ECO:0000256" key="3">
    <source>
        <dbReference type="ARBA" id="ARBA00022692"/>
    </source>
</evidence>
<feature type="transmembrane region" description="Helical" evidence="8">
    <location>
        <begin position="199"/>
        <end position="220"/>
    </location>
</feature>
<dbReference type="OrthoDB" id="3900342at2759"/>
<protein>
    <submittedName>
        <fullName evidence="10">Amino acid/polyamine transporter I</fullName>
    </submittedName>
</protein>
<dbReference type="EMBL" id="JAPZBU010000006">
    <property type="protein sequence ID" value="KAJ5398142.1"/>
    <property type="molecule type" value="Genomic_DNA"/>
</dbReference>
<dbReference type="GeneID" id="81369872"/>
<feature type="compositionally biased region" description="Low complexity" evidence="7">
    <location>
        <begin position="25"/>
        <end position="39"/>
    </location>
</feature>
<evidence type="ECO:0000256" key="8">
    <source>
        <dbReference type="SAM" id="Phobius"/>
    </source>
</evidence>
<comment type="subcellular location">
    <subcellularLocation>
        <location evidence="1">Membrane</location>
        <topology evidence="1">Multi-pass membrane protein</topology>
    </subcellularLocation>
</comment>
<evidence type="ECO:0000313" key="11">
    <source>
        <dbReference type="Proteomes" id="UP001147747"/>
    </source>
</evidence>
<dbReference type="PROSITE" id="PS00218">
    <property type="entry name" value="AMINO_ACID_PERMEASE_1"/>
    <property type="match status" value="1"/>
</dbReference>
<name>A0A9W9W407_9EURO</name>
<feature type="transmembrane region" description="Helical" evidence="8">
    <location>
        <begin position="60"/>
        <end position="84"/>
    </location>
</feature>
<organism evidence="10 11">
    <name type="scientific">Penicillium cosmopolitanum</name>
    <dbReference type="NCBI Taxonomy" id="1131564"/>
    <lineage>
        <taxon>Eukaryota</taxon>
        <taxon>Fungi</taxon>
        <taxon>Dikarya</taxon>
        <taxon>Ascomycota</taxon>
        <taxon>Pezizomycotina</taxon>
        <taxon>Eurotiomycetes</taxon>
        <taxon>Eurotiomycetidae</taxon>
        <taxon>Eurotiales</taxon>
        <taxon>Aspergillaceae</taxon>
        <taxon>Penicillium</taxon>
    </lineage>
</organism>
<feature type="transmembrane region" description="Helical" evidence="8">
    <location>
        <begin position="354"/>
        <end position="378"/>
    </location>
</feature>
<dbReference type="PANTHER" id="PTHR43341">
    <property type="entry name" value="AMINO ACID PERMEASE"/>
    <property type="match status" value="1"/>
</dbReference>
<evidence type="ECO:0000259" key="9">
    <source>
        <dbReference type="Pfam" id="PF00324"/>
    </source>
</evidence>
<dbReference type="GO" id="GO:0015171">
    <property type="term" value="F:amino acid transmembrane transporter activity"/>
    <property type="evidence" value="ECO:0007669"/>
    <property type="project" value="TreeGrafter"/>
</dbReference>
<feature type="transmembrane region" description="Helical" evidence="8">
    <location>
        <begin position="428"/>
        <end position="452"/>
    </location>
</feature>
<sequence>MGTIELSRRRLRSSNDDAEDLQHLPNTPNTPTRPAPDATRQQRVAIGFADIYGSLTTRQLSVITIGSAIGTGLMVTSGLAMSMSGPPALLISYSVVGFTVYLVLSALGEVAAWLPDPYTVADQAFRFCDPALGFSLGWIYWLKYAIITPNQLVAASLVISFWVDPDFVNPGVWITIFLVTIIILNCVHHRIPSQVEFYVSSFKLVVMAALMILSFVIALGGGPDRDIRGFRYFRESDDFEDDGGRSALGRFFMACGTMSPAAFAYVGSERSGIVARAPNTKKVISRSINHTFYRLLVFHLLGITLVGMMEPRKFVSAAWIESLGLDYSRKAKNPAASPFVAALCLAQIAIAPHLLNACILIFVLSIANYDLFLATRALCDLSVKRRAPKFLSQTNRRGVPFYALAICAALTTIAYVNVGRDSSRIFSYFVKMVTMLGLLTWMSILVTHISFVRARKAQGISDSVLVFRASFGITGSWIGILLCVFISSTMIFNSISIGEGRVTFNYRSFVAAYIAVPLYFILYVGYKLAVKSKHISATKADLWSGKSDIQPREPLTT</sequence>
<feature type="transmembrane region" description="Helical" evidence="8">
    <location>
        <begin position="247"/>
        <end position="266"/>
    </location>
</feature>
<keyword evidence="6 8" id="KW-0472">Membrane</keyword>
<dbReference type="GO" id="GO:0016020">
    <property type="term" value="C:membrane"/>
    <property type="evidence" value="ECO:0007669"/>
    <property type="project" value="UniProtKB-SubCell"/>
</dbReference>
<evidence type="ECO:0000256" key="2">
    <source>
        <dbReference type="ARBA" id="ARBA00022448"/>
    </source>
</evidence>
<evidence type="ECO:0000256" key="7">
    <source>
        <dbReference type="SAM" id="MobiDB-lite"/>
    </source>
</evidence>
<evidence type="ECO:0000256" key="4">
    <source>
        <dbReference type="ARBA" id="ARBA00022970"/>
    </source>
</evidence>
<dbReference type="AlphaFoldDB" id="A0A9W9W407"/>
<feature type="transmembrane region" description="Helical" evidence="8">
    <location>
        <begin position="464"/>
        <end position="492"/>
    </location>
</feature>
<reference evidence="10" key="2">
    <citation type="journal article" date="2023" name="IMA Fungus">
        <title>Comparative genomic study of the Penicillium genus elucidates a diverse pangenome and 15 lateral gene transfer events.</title>
        <authorList>
            <person name="Petersen C."/>
            <person name="Sorensen T."/>
            <person name="Nielsen M.R."/>
            <person name="Sondergaard T.E."/>
            <person name="Sorensen J.L."/>
            <person name="Fitzpatrick D.A."/>
            <person name="Frisvad J.C."/>
            <person name="Nielsen K.L."/>
        </authorList>
    </citation>
    <scope>NUCLEOTIDE SEQUENCE</scope>
    <source>
        <strain evidence="10">IBT 29677</strain>
    </source>
</reference>
<evidence type="ECO:0000313" key="10">
    <source>
        <dbReference type="EMBL" id="KAJ5398142.1"/>
    </source>
</evidence>
<dbReference type="Proteomes" id="UP001147747">
    <property type="component" value="Unassembled WGS sequence"/>
</dbReference>
<feature type="domain" description="Amino acid permease/ SLC12A" evidence="9">
    <location>
        <begin position="60"/>
        <end position="533"/>
    </location>
</feature>
<dbReference type="InterPro" id="IPR004841">
    <property type="entry name" value="AA-permease/SLC12A_dom"/>
</dbReference>
<dbReference type="InterPro" id="IPR050524">
    <property type="entry name" value="APC_YAT"/>
</dbReference>
<keyword evidence="3 8" id="KW-0812">Transmembrane</keyword>
<gene>
    <name evidence="10" type="ORF">N7509_006255</name>
</gene>
<accession>A0A9W9W407</accession>
<feature type="transmembrane region" description="Helical" evidence="8">
    <location>
        <begin position="399"/>
        <end position="416"/>
    </location>
</feature>
<evidence type="ECO:0000256" key="6">
    <source>
        <dbReference type="ARBA" id="ARBA00023136"/>
    </source>
</evidence>
<dbReference type="PANTHER" id="PTHR43341:SF45">
    <property type="entry name" value="AMINO ACID TRANSPORTER (EUROFUNG)"/>
    <property type="match status" value="1"/>
</dbReference>
<dbReference type="PIRSF" id="PIRSF006060">
    <property type="entry name" value="AA_transporter"/>
    <property type="match status" value="1"/>
</dbReference>
<feature type="transmembrane region" description="Helical" evidence="8">
    <location>
        <begin position="504"/>
        <end position="526"/>
    </location>
</feature>
<feature type="transmembrane region" description="Helical" evidence="8">
    <location>
        <begin position="291"/>
        <end position="309"/>
    </location>
</feature>
<keyword evidence="2" id="KW-0813">Transport</keyword>